<dbReference type="EMBL" id="GBXM01049451">
    <property type="protein sequence ID" value="JAH59126.1"/>
    <property type="molecule type" value="Transcribed_RNA"/>
</dbReference>
<keyword evidence="1" id="KW-1133">Transmembrane helix</keyword>
<evidence type="ECO:0000313" key="2">
    <source>
        <dbReference type="EMBL" id="JAH59126.1"/>
    </source>
</evidence>
<dbReference type="AlphaFoldDB" id="A0A0E9TZZ8"/>
<organism evidence="2">
    <name type="scientific">Anguilla anguilla</name>
    <name type="common">European freshwater eel</name>
    <name type="synonym">Muraena anguilla</name>
    <dbReference type="NCBI Taxonomy" id="7936"/>
    <lineage>
        <taxon>Eukaryota</taxon>
        <taxon>Metazoa</taxon>
        <taxon>Chordata</taxon>
        <taxon>Craniata</taxon>
        <taxon>Vertebrata</taxon>
        <taxon>Euteleostomi</taxon>
        <taxon>Actinopterygii</taxon>
        <taxon>Neopterygii</taxon>
        <taxon>Teleostei</taxon>
        <taxon>Anguilliformes</taxon>
        <taxon>Anguillidae</taxon>
        <taxon>Anguilla</taxon>
    </lineage>
</organism>
<name>A0A0E9TZZ8_ANGAN</name>
<proteinExistence type="predicted"/>
<accession>A0A0E9TZZ8</accession>
<protein>
    <submittedName>
        <fullName evidence="2">Uncharacterized protein</fullName>
    </submittedName>
</protein>
<keyword evidence="1" id="KW-0812">Transmembrane</keyword>
<reference evidence="2" key="1">
    <citation type="submission" date="2014-11" db="EMBL/GenBank/DDBJ databases">
        <authorList>
            <person name="Amaro Gonzalez C."/>
        </authorList>
    </citation>
    <scope>NUCLEOTIDE SEQUENCE</scope>
</reference>
<evidence type="ECO:0000256" key="1">
    <source>
        <dbReference type="SAM" id="Phobius"/>
    </source>
</evidence>
<sequence>MQFAQLYYTYLIQCKLVDLFIFTDIMVYLLCLFVLILCYA</sequence>
<feature type="transmembrane region" description="Helical" evidence="1">
    <location>
        <begin position="20"/>
        <end position="39"/>
    </location>
</feature>
<reference evidence="2" key="2">
    <citation type="journal article" date="2015" name="Fish Shellfish Immunol.">
        <title>Early steps in the European eel (Anguilla anguilla)-Vibrio vulnificus interaction in the gills: Role of the RtxA13 toxin.</title>
        <authorList>
            <person name="Callol A."/>
            <person name="Pajuelo D."/>
            <person name="Ebbesson L."/>
            <person name="Teles M."/>
            <person name="MacKenzie S."/>
            <person name="Amaro C."/>
        </authorList>
    </citation>
    <scope>NUCLEOTIDE SEQUENCE</scope>
</reference>
<keyword evidence="1" id="KW-0472">Membrane</keyword>